<evidence type="ECO:0000313" key="4">
    <source>
        <dbReference type="Proteomes" id="UP000001903"/>
    </source>
</evidence>
<gene>
    <name evidence="3" type="ordered locus">Htur_3131</name>
</gene>
<evidence type="ECO:0000256" key="1">
    <source>
        <dbReference type="SAM" id="MobiDB-lite"/>
    </source>
</evidence>
<protein>
    <submittedName>
        <fullName evidence="3">Uncharacterized protein</fullName>
    </submittedName>
</protein>
<dbReference type="GeneID" id="8743751"/>
<dbReference type="OrthoDB" id="157330at2157"/>
<keyword evidence="4" id="KW-1185">Reference proteome</keyword>
<organism evidence="3 4">
    <name type="scientific">Haloterrigena turkmenica (strain ATCC 51198 / DSM 5511 / JCM 9101 / NCIMB 13204 / VKM B-1734 / 4k)</name>
    <name type="common">Halococcus turkmenicus</name>
    <dbReference type="NCBI Taxonomy" id="543526"/>
    <lineage>
        <taxon>Archaea</taxon>
        <taxon>Methanobacteriati</taxon>
        <taxon>Methanobacteriota</taxon>
        <taxon>Stenosarchaea group</taxon>
        <taxon>Halobacteria</taxon>
        <taxon>Halobacteriales</taxon>
        <taxon>Natrialbaceae</taxon>
        <taxon>Haloterrigena</taxon>
    </lineage>
</organism>
<feature type="transmembrane region" description="Helical" evidence="2">
    <location>
        <begin position="31"/>
        <end position="52"/>
    </location>
</feature>
<proteinExistence type="predicted"/>
<dbReference type="EMBL" id="CP001860">
    <property type="protein sequence ID" value="ADB61996.1"/>
    <property type="molecule type" value="Genomic_DNA"/>
</dbReference>
<feature type="region of interest" description="Disordered" evidence="1">
    <location>
        <begin position="1"/>
        <end position="21"/>
    </location>
</feature>
<evidence type="ECO:0000313" key="3">
    <source>
        <dbReference type="EMBL" id="ADB61996.1"/>
    </source>
</evidence>
<dbReference type="KEGG" id="htu:Htur_3131"/>
<sequence length="187" mass="19949">MAEPTALDGERRTESTIENATRPTASRSLRWGAYLLALSGVGLIANGAAMLYRVVFEPGFESGVETLGGVTRSELATTHHEVVHYIDHLHVNVAGLMVAVGIAVIALAWFGVRRGQRWAWATAVALPAVFLVHSLPIHQTAGFTFDALAHLGPGILWLPALLVGTVLADRGLRSIDEPADRDEAPTG</sequence>
<reference evidence="3 4" key="1">
    <citation type="journal article" date="2010" name="Stand. Genomic Sci.">
        <title>Complete genome sequence of Haloterrigena turkmenica type strain (4k).</title>
        <authorList>
            <person name="Saunders E."/>
            <person name="Tindall B.J."/>
            <person name="Fahnrich R."/>
            <person name="Lapidus A."/>
            <person name="Copeland A."/>
            <person name="Del Rio T.G."/>
            <person name="Lucas S."/>
            <person name="Chen F."/>
            <person name="Tice H."/>
            <person name="Cheng J.F."/>
            <person name="Han C."/>
            <person name="Detter J.C."/>
            <person name="Bruce D."/>
            <person name="Goodwin L."/>
            <person name="Chain P."/>
            <person name="Pitluck S."/>
            <person name="Pati A."/>
            <person name="Ivanova N."/>
            <person name="Mavromatis K."/>
            <person name="Chen A."/>
            <person name="Palaniappan K."/>
            <person name="Land M."/>
            <person name="Hauser L."/>
            <person name="Chang Y.J."/>
            <person name="Jeffries C.D."/>
            <person name="Brettin T."/>
            <person name="Rohde M."/>
            <person name="Goker M."/>
            <person name="Bristow J."/>
            <person name="Eisen J.A."/>
            <person name="Markowitz V."/>
            <person name="Hugenholtz P."/>
            <person name="Klenk H.P."/>
            <person name="Kyrpides N.C."/>
        </authorList>
    </citation>
    <scope>NUCLEOTIDE SEQUENCE [LARGE SCALE GENOMIC DNA]</scope>
    <source>
        <strain evidence="4">ATCC 51198 / DSM 5511 / JCM 9101 / NCIMB 13204 / VKM B-1734 / 4k</strain>
    </source>
</reference>
<dbReference type="RefSeq" id="WP_012944256.1">
    <property type="nucleotide sequence ID" value="NC_013743.1"/>
</dbReference>
<keyword evidence="2" id="KW-0472">Membrane</keyword>
<dbReference type="HOGENOM" id="CLU_1500267_0_0_2"/>
<keyword evidence="2" id="KW-0812">Transmembrane</keyword>
<evidence type="ECO:0000256" key="2">
    <source>
        <dbReference type="SAM" id="Phobius"/>
    </source>
</evidence>
<name>D2RZ28_HALTV</name>
<dbReference type="eggNOG" id="arCOG11151">
    <property type="taxonomic scope" value="Archaea"/>
</dbReference>
<feature type="transmembrane region" description="Helical" evidence="2">
    <location>
        <begin position="118"/>
        <end position="135"/>
    </location>
</feature>
<keyword evidence="2" id="KW-1133">Transmembrane helix</keyword>
<feature type="transmembrane region" description="Helical" evidence="2">
    <location>
        <begin position="147"/>
        <end position="168"/>
    </location>
</feature>
<dbReference type="AlphaFoldDB" id="D2RZ28"/>
<feature type="transmembrane region" description="Helical" evidence="2">
    <location>
        <begin position="89"/>
        <end position="111"/>
    </location>
</feature>
<accession>D2RZ28</accession>
<dbReference type="Proteomes" id="UP000001903">
    <property type="component" value="Chromosome"/>
</dbReference>